<feature type="compositionally biased region" description="Low complexity" evidence="4">
    <location>
        <begin position="97"/>
        <end position="109"/>
    </location>
</feature>
<evidence type="ECO:0000256" key="3">
    <source>
        <dbReference type="HAMAP-Rule" id="MF_03014"/>
    </source>
</evidence>
<dbReference type="GO" id="GO:0004061">
    <property type="term" value="F:arylformamidase activity"/>
    <property type="evidence" value="ECO:0007669"/>
    <property type="project" value="UniProtKB-UniRule"/>
</dbReference>
<dbReference type="OrthoDB" id="420264at2759"/>
<comment type="function">
    <text evidence="3">Catalyzes the hydrolysis of N-formyl-L-kynurenine to L-kynurenine, the second step in the kynurenine pathway of tryptophan degradation. Kynurenine may be further oxidized to nicotinic acid, NAD(H) and NADP(H). Required for elimination of toxic metabolites.</text>
</comment>
<comment type="subunit">
    <text evidence="3">Homodimer.</text>
</comment>
<dbReference type="InterPro" id="IPR029058">
    <property type="entry name" value="AB_hydrolase_fold"/>
</dbReference>
<dbReference type="Gene3D" id="3.40.50.1820">
    <property type="entry name" value="alpha/beta hydrolase"/>
    <property type="match status" value="1"/>
</dbReference>
<proteinExistence type="inferred from homology"/>
<dbReference type="EC" id="3.5.1.9" evidence="3"/>
<comment type="caution">
    <text evidence="5">The sequence shown here is derived from an EMBL/GenBank/DDBJ whole genome shotgun (WGS) entry which is preliminary data.</text>
</comment>
<sequence length="319" mass="35168">MTSTTPSDTKSEYPKHLPSIPYSDGQNRLQTLDVWLPRPLEQSNPDTSLWLIFIHGGAWRDPTQTSHTYATPTLFHLPRTSLPSIAGYASLNYRLSPYPSHPTDPSSPTDADRNATHPTHIRDVAAGISFLKKEYGVKRWIGIGHSCGATLLAQYVSGIGLSSDEHHAGGPEALILTAGIYNMPLFLRTHSPPACPENIAQIYSDIVTGAFGEASSVYMSVSPVAGKYSSEAWREGKLMVLAHSYEDELVERAQRDVMCVALDREGWSIVMEDGDEEANIAEGKRVLEVRDIKGGHDFVWEDGEECAKLIVEVVQRLTH</sequence>
<accession>A0A9P4HJS2</accession>
<comment type="similarity">
    <text evidence="3">Belongs to the kynurenine formamidase family.</text>
</comment>
<feature type="active site" description="Nucleophile" evidence="3">
    <location>
        <position position="146"/>
    </location>
</feature>
<keyword evidence="1 3" id="KW-0378">Hydrolase</keyword>
<evidence type="ECO:0000313" key="5">
    <source>
        <dbReference type="EMBL" id="KAF2034839.1"/>
    </source>
</evidence>
<evidence type="ECO:0000256" key="4">
    <source>
        <dbReference type="SAM" id="MobiDB-lite"/>
    </source>
</evidence>
<evidence type="ECO:0000256" key="2">
    <source>
        <dbReference type="ARBA" id="ARBA00023079"/>
    </source>
</evidence>
<protein>
    <recommendedName>
        <fullName evidence="3">Kynurenine formamidase</fullName>
        <shortName evidence="3">KFA</shortName>
        <shortName evidence="3">KFase</shortName>
        <ecNumber evidence="3">3.5.1.9</ecNumber>
    </recommendedName>
    <alternativeName>
        <fullName evidence="3">Arylformamidase</fullName>
    </alternativeName>
    <alternativeName>
        <fullName evidence="3">N-formylkynurenine formamidase</fullName>
        <shortName evidence="3">FKF</shortName>
    </alternativeName>
</protein>
<dbReference type="AlphaFoldDB" id="A0A9P4HJS2"/>
<feature type="region of interest" description="Disordered" evidence="4">
    <location>
        <begin position="97"/>
        <end position="116"/>
    </location>
</feature>
<evidence type="ECO:0000313" key="6">
    <source>
        <dbReference type="Proteomes" id="UP000799777"/>
    </source>
</evidence>
<comment type="pathway">
    <text evidence="3">Amino-acid degradation; L-tryptophan degradation via kynurenine pathway; L-kynurenine from L-tryptophan: step 2/2.</text>
</comment>
<feature type="short sequence motif" description="HGGXW" evidence="3">
    <location>
        <begin position="55"/>
        <end position="59"/>
    </location>
</feature>
<name>A0A9P4HJS2_9PLEO</name>
<dbReference type="PANTHER" id="PTHR48081:SF33">
    <property type="entry name" value="KYNURENINE FORMAMIDASE"/>
    <property type="match status" value="1"/>
</dbReference>
<dbReference type="GO" id="GO:0034354">
    <property type="term" value="P:'de novo' NAD+ biosynthetic process from L-tryptophan"/>
    <property type="evidence" value="ECO:0007669"/>
    <property type="project" value="UniProtKB-UniRule"/>
</dbReference>
<dbReference type="SUPFAM" id="SSF53474">
    <property type="entry name" value="alpha/beta-Hydrolases"/>
    <property type="match status" value="1"/>
</dbReference>
<evidence type="ECO:0000256" key="1">
    <source>
        <dbReference type="ARBA" id="ARBA00022801"/>
    </source>
</evidence>
<keyword evidence="6" id="KW-1185">Reference proteome</keyword>
<organism evidence="5 6">
    <name type="scientific">Setomelanomma holmii</name>
    <dbReference type="NCBI Taxonomy" id="210430"/>
    <lineage>
        <taxon>Eukaryota</taxon>
        <taxon>Fungi</taxon>
        <taxon>Dikarya</taxon>
        <taxon>Ascomycota</taxon>
        <taxon>Pezizomycotina</taxon>
        <taxon>Dothideomycetes</taxon>
        <taxon>Pleosporomycetidae</taxon>
        <taxon>Pleosporales</taxon>
        <taxon>Pleosporineae</taxon>
        <taxon>Phaeosphaeriaceae</taxon>
        <taxon>Setomelanomma</taxon>
    </lineage>
</organism>
<reference evidence="5" key="1">
    <citation type="journal article" date="2020" name="Stud. Mycol.">
        <title>101 Dothideomycetes genomes: a test case for predicting lifestyles and emergence of pathogens.</title>
        <authorList>
            <person name="Haridas S."/>
            <person name="Albert R."/>
            <person name="Binder M."/>
            <person name="Bloem J."/>
            <person name="Labutti K."/>
            <person name="Salamov A."/>
            <person name="Andreopoulos B."/>
            <person name="Baker S."/>
            <person name="Barry K."/>
            <person name="Bills G."/>
            <person name="Bluhm B."/>
            <person name="Cannon C."/>
            <person name="Castanera R."/>
            <person name="Culley D."/>
            <person name="Daum C."/>
            <person name="Ezra D."/>
            <person name="Gonzalez J."/>
            <person name="Henrissat B."/>
            <person name="Kuo A."/>
            <person name="Liang C."/>
            <person name="Lipzen A."/>
            <person name="Lutzoni F."/>
            <person name="Magnuson J."/>
            <person name="Mondo S."/>
            <person name="Nolan M."/>
            <person name="Ohm R."/>
            <person name="Pangilinan J."/>
            <person name="Park H.-J."/>
            <person name="Ramirez L."/>
            <person name="Alfaro M."/>
            <person name="Sun H."/>
            <person name="Tritt A."/>
            <person name="Yoshinaga Y."/>
            <person name="Zwiers L.-H."/>
            <person name="Turgeon B."/>
            <person name="Goodwin S."/>
            <person name="Spatafora J."/>
            <person name="Crous P."/>
            <person name="Grigoriev I."/>
        </authorList>
    </citation>
    <scope>NUCLEOTIDE SEQUENCE</scope>
    <source>
        <strain evidence="5">CBS 110217</strain>
    </source>
</reference>
<feature type="active site" evidence="3">
    <location>
        <position position="296"/>
    </location>
</feature>
<dbReference type="InterPro" id="IPR050300">
    <property type="entry name" value="GDXG_lipolytic_enzyme"/>
</dbReference>
<dbReference type="PANTHER" id="PTHR48081">
    <property type="entry name" value="AB HYDROLASE SUPERFAMILY PROTEIN C4A8.06C"/>
    <property type="match status" value="1"/>
</dbReference>
<feature type="active site" evidence="3">
    <location>
        <position position="247"/>
    </location>
</feature>
<dbReference type="EMBL" id="ML978159">
    <property type="protein sequence ID" value="KAF2034839.1"/>
    <property type="molecule type" value="Genomic_DNA"/>
</dbReference>
<keyword evidence="2 3" id="KW-0823">Tryptophan catabolism</keyword>
<dbReference type="HAMAP" id="MF_03014">
    <property type="entry name" value="KFase"/>
    <property type="match status" value="1"/>
</dbReference>
<comment type="domain">
    <text evidence="3">The main chain amide nitrogen atoms of the second glycine and its adjacent residue in the HGGXW motif define the oxyanion hole, and stabilize the oxyanion that forms during the nucleophilic attack by the catalytic serine during substrate cleavage.</text>
</comment>
<dbReference type="InterPro" id="IPR027519">
    <property type="entry name" value="KFase_ver/fungi-typ"/>
</dbReference>
<feature type="region of interest" description="Disordered" evidence="4">
    <location>
        <begin position="1"/>
        <end position="24"/>
    </location>
</feature>
<gene>
    <name evidence="5" type="ORF">EK21DRAFT_55262</name>
</gene>
<comment type="catalytic activity">
    <reaction evidence="3">
        <text>N-formyl-L-kynurenine + H2O = L-kynurenine + formate + H(+)</text>
        <dbReference type="Rhea" id="RHEA:13009"/>
        <dbReference type="ChEBI" id="CHEBI:15377"/>
        <dbReference type="ChEBI" id="CHEBI:15378"/>
        <dbReference type="ChEBI" id="CHEBI:15740"/>
        <dbReference type="ChEBI" id="CHEBI:57959"/>
        <dbReference type="ChEBI" id="CHEBI:58629"/>
        <dbReference type="EC" id="3.5.1.9"/>
    </reaction>
</comment>
<dbReference type="Proteomes" id="UP000799777">
    <property type="component" value="Unassembled WGS sequence"/>
</dbReference>
<dbReference type="GO" id="GO:0019441">
    <property type="term" value="P:L-tryptophan catabolic process to kynurenine"/>
    <property type="evidence" value="ECO:0007669"/>
    <property type="project" value="UniProtKB-UniRule"/>
</dbReference>